<dbReference type="SUPFAM" id="SSF57938">
    <property type="entry name" value="DnaJ/Hsp40 cysteine-rich domain"/>
    <property type="match status" value="1"/>
</dbReference>
<evidence type="ECO:0000313" key="2">
    <source>
        <dbReference type="Proteomes" id="UP000524321"/>
    </source>
</evidence>
<sequence>MIRRKFDHPHVVLCRTCCGRGFLENLDELADTVHTVACPACKGSGRVVVSSVTLTTVEPYDPESPNLAMYGKGRNE</sequence>
<evidence type="ECO:0008006" key="3">
    <source>
        <dbReference type="Google" id="ProtNLM"/>
    </source>
</evidence>
<comment type="caution">
    <text evidence="1">The sequence shown here is derived from an EMBL/GenBank/DDBJ whole genome shotgun (WGS) entry which is preliminary data.</text>
</comment>
<evidence type="ECO:0000313" key="1">
    <source>
        <dbReference type="EMBL" id="NVB73770.1"/>
    </source>
</evidence>
<dbReference type="RefSeq" id="WP_025082285.1">
    <property type="nucleotide sequence ID" value="NZ_CACRTA010000013.1"/>
</dbReference>
<accession>A0A7Y6PDE0</accession>
<reference evidence="1 2" key="2">
    <citation type="submission" date="2020-07" db="EMBL/GenBank/DDBJ databases">
        <title>Bacterial metabolism rescues the inhibition of intestinal drug absorption by food and drug additives.</title>
        <authorList>
            <person name="Zou L."/>
            <person name="Spanogiannopoulos P."/>
            <person name="Chien H.-C."/>
            <person name="Pieper L.M."/>
            <person name="Cai W."/>
            <person name="Khuri N."/>
            <person name="Pottel J."/>
            <person name="Vora B."/>
            <person name="Ni Z."/>
            <person name="Tsakalozou E."/>
            <person name="Zhang W."/>
            <person name="Shoichet B.K."/>
            <person name="Giacomini K.M."/>
            <person name="Turnbaugh P.J."/>
        </authorList>
    </citation>
    <scope>NUCLEOTIDE SEQUENCE [LARGE SCALE GENOMIC DNA]</scope>
    <source>
        <strain evidence="1 2">B33</strain>
    </source>
</reference>
<dbReference type="InterPro" id="IPR036410">
    <property type="entry name" value="HSP_DnaJ_Cys-rich_dom_sf"/>
</dbReference>
<gene>
    <name evidence="1" type="ORF">HUV05_09605</name>
</gene>
<dbReference type="AlphaFoldDB" id="A0A7Y6PDE0"/>
<dbReference type="Proteomes" id="UP000524321">
    <property type="component" value="Unassembled WGS sequence"/>
</dbReference>
<protein>
    <recommendedName>
        <fullName evidence="3">Chaperone protein DnaJ</fullName>
    </recommendedName>
</protein>
<reference evidence="1 2" key="1">
    <citation type="submission" date="2020-04" db="EMBL/GenBank/DDBJ databases">
        <authorList>
            <person name="Pieper L."/>
        </authorList>
    </citation>
    <scope>NUCLEOTIDE SEQUENCE [LARGE SCALE GENOMIC DNA]</scope>
    <source>
        <strain evidence="1 2">B33</strain>
    </source>
</reference>
<name>A0A7Y6PDE0_PHOVU</name>
<proteinExistence type="predicted"/>
<dbReference type="Gene3D" id="6.20.20.10">
    <property type="match status" value="1"/>
</dbReference>
<dbReference type="EMBL" id="JABWDJ010000031">
    <property type="protein sequence ID" value="NVB73770.1"/>
    <property type="molecule type" value="Genomic_DNA"/>
</dbReference>
<organism evidence="1 2">
    <name type="scientific">Phocaeicola vulgatus</name>
    <name type="common">Bacteroides vulgatus</name>
    <dbReference type="NCBI Taxonomy" id="821"/>
    <lineage>
        <taxon>Bacteria</taxon>
        <taxon>Pseudomonadati</taxon>
        <taxon>Bacteroidota</taxon>
        <taxon>Bacteroidia</taxon>
        <taxon>Bacteroidales</taxon>
        <taxon>Bacteroidaceae</taxon>
        <taxon>Phocaeicola</taxon>
    </lineage>
</organism>